<name>A0ABT2PV36_9BURK</name>
<dbReference type="InterPro" id="IPR054495">
    <property type="entry name" value="DUF488-N3a"/>
</dbReference>
<organism evidence="3 4">
    <name type="scientific">Acidovorax bellezanensis</name>
    <dbReference type="NCBI Taxonomy" id="2976702"/>
    <lineage>
        <taxon>Bacteria</taxon>
        <taxon>Pseudomonadati</taxon>
        <taxon>Pseudomonadota</taxon>
        <taxon>Betaproteobacteria</taxon>
        <taxon>Burkholderiales</taxon>
        <taxon>Comamonadaceae</taxon>
        <taxon>Acidovorax</taxon>
    </lineage>
</organism>
<feature type="domain" description="DUF488" evidence="2">
    <location>
        <begin position="3"/>
        <end position="131"/>
    </location>
</feature>
<dbReference type="Proteomes" id="UP001525968">
    <property type="component" value="Unassembled WGS sequence"/>
</dbReference>
<dbReference type="EMBL" id="JAODYH010000014">
    <property type="protein sequence ID" value="MCT9813008.1"/>
    <property type="molecule type" value="Genomic_DNA"/>
</dbReference>
<evidence type="ECO:0000313" key="3">
    <source>
        <dbReference type="EMBL" id="MCT9813008.1"/>
    </source>
</evidence>
<accession>A0ABT2PV36</accession>
<reference evidence="3 4" key="1">
    <citation type="submission" date="2022-09" db="EMBL/GenBank/DDBJ databases">
        <title>Draft genome of isolate Be4.</title>
        <authorList>
            <person name="Sanchez-Castro I."/>
            <person name="Martinez-Rodriguez P."/>
            <person name="Descostes M."/>
            <person name="Merroun M."/>
        </authorList>
    </citation>
    <scope>NUCLEOTIDE SEQUENCE [LARGE SCALE GENOMIC DNA]</scope>
    <source>
        <strain evidence="3 4">Be4</strain>
    </source>
</reference>
<evidence type="ECO:0000256" key="1">
    <source>
        <dbReference type="SAM" id="MobiDB-lite"/>
    </source>
</evidence>
<protein>
    <submittedName>
        <fullName evidence="3">DUF488 family protein</fullName>
    </submittedName>
</protein>
<comment type="caution">
    <text evidence="3">The sequence shown here is derived from an EMBL/GenBank/DDBJ whole genome shotgun (WGS) entry which is preliminary data.</text>
</comment>
<evidence type="ECO:0000259" key="2">
    <source>
        <dbReference type="Pfam" id="PF22751"/>
    </source>
</evidence>
<feature type="region of interest" description="Disordered" evidence="1">
    <location>
        <begin position="1"/>
        <end position="31"/>
    </location>
</feature>
<dbReference type="Pfam" id="PF22751">
    <property type="entry name" value="DUF488-N3a"/>
    <property type="match status" value="1"/>
</dbReference>
<sequence>MPLRIVRLGSPRAPDEGTRIGTVRRPPRGVPKSEFASQDWYDVWLPLLSPQPDTMHMAQQAQQLVARDPEAGQKAWQQFLKAFRKELAAPDASRTLDLLAALSQHSALSVGCYCPDEALCHRSQLRAELVARQALIVDET</sequence>
<dbReference type="RefSeq" id="WP_261502253.1">
    <property type="nucleotide sequence ID" value="NZ_JAODYH010000014.1"/>
</dbReference>
<proteinExistence type="predicted"/>
<keyword evidence="4" id="KW-1185">Reference proteome</keyword>
<evidence type="ECO:0000313" key="4">
    <source>
        <dbReference type="Proteomes" id="UP001525968"/>
    </source>
</evidence>
<gene>
    <name evidence="3" type="ORF">N0K08_20460</name>
</gene>